<comment type="subcellular location">
    <subcellularLocation>
        <location evidence="1 7">Cell membrane</location>
        <topology evidence="1 7">Multi-pass membrane protein</topology>
    </subcellularLocation>
</comment>
<reference evidence="9 10" key="1">
    <citation type="submission" date="2014-05" db="EMBL/GenBank/DDBJ databases">
        <title>De novo Genome Sequence of Spirocheata sp.</title>
        <authorList>
            <person name="Shivani Y."/>
            <person name="Subhash Y."/>
            <person name="Tushar L."/>
            <person name="Sasikala C."/>
            <person name="Ramana C.V."/>
        </authorList>
    </citation>
    <scope>NUCLEOTIDE SEQUENCE [LARGE SCALE GENOMIC DNA]</scope>
    <source>
        <strain evidence="9 10">JC230</strain>
    </source>
</reference>
<evidence type="ECO:0000256" key="1">
    <source>
        <dbReference type="ARBA" id="ARBA00004651"/>
    </source>
</evidence>
<keyword evidence="4 7" id="KW-0812">Transmembrane</keyword>
<dbReference type="CDD" id="cd06261">
    <property type="entry name" value="TM_PBP2"/>
    <property type="match status" value="1"/>
</dbReference>
<dbReference type="InterPro" id="IPR000515">
    <property type="entry name" value="MetI-like"/>
</dbReference>
<dbReference type="Gene3D" id="1.10.3720.10">
    <property type="entry name" value="MetI-like"/>
    <property type="match status" value="1"/>
</dbReference>
<protein>
    <submittedName>
        <fullName evidence="9">ABC transporter permease</fullName>
    </submittedName>
</protein>
<dbReference type="EMBL" id="JNUP01000049">
    <property type="protein sequence ID" value="KGE72689.1"/>
    <property type="molecule type" value="Genomic_DNA"/>
</dbReference>
<evidence type="ECO:0000256" key="7">
    <source>
        <dbReference type="RuleBase" id="RU363032"/>
    </source>
</evidence>
<evidence type="ECO:0000256" key="2">
    <source>
        <dbReference type="ARBA" id="ARBA00022448"/>
    </source>
</evidence>
<dbReference type="InterPro" id="IPR035906">
    <property type="entry name" value="MetI-like_sf"/>
</dbReference>
<dbReference type="GO" id="GO:0055085">
    <property type="term" value="P:transmembrane transport"/>
    <property type="evidence" value="ECO:0007669"/>
    <property type="project" value="InterPro"/>
</dbReference>
<feature type="transmembrane region" description="Helical" evidence="7">
    <location>
        <begin position="20"/>
        <end position="41"/>
    </location>
</feature>
<feature type="transmembrane region" description="Helical" evidence="7">
    <location>
        <begin position="430"/>
        <end position="451"/>
    </location>
</feature>
<proteinExistence type="inferred from homology"/>
<feature type="transmembrane region" description="Helical" evidence="7">
    <location>
        <begin position="282"/>
        <end position="304"/>
    </location>
</feature>
<feature type="transmembrane region" description="Helical" evidence="7">
    <location>
        <begin position="324"/>
        <end position="343"/>
    </location>
</feature>
<keyword evidence="3" id="KW-1003">Cell membrane</keyword>
<comment type="caution">
    <text evidence="9">The sequence shown here is derived from an EMBL/GenBank/DDBJ whole genome shotgun (WGS) entry which is preliminary data.</text>
</comment>
<dbReference type="Proteomes" id="UP000029692">
    <property type="component" value="Unassembled WGS sequence"/>
</dbReference>
<dbReference type="SUPFAM" id="SSF161098">
    <property type="entry name" value="MetI-like"/>
    <property type="match status" value="1"/>
</dbReference>
<keyword evidence="5 7" id="KW-1133">Transmembrane helix</keyword>
<accession>A0A098QYC8</accession>
<evidence type="ECO:0000256" key="3">
    <source>
        <dbReference type="ARBA" id="ARBA00022475"/>
    </source>
</evidence>
<evidence type="ECO:0000256" key="6">
    <source>
        <dbReference type="ARBA" id="ARBA00023136"/>
    </source>
</evidence>
<feature type="transmembrane region" description="Helical" evidence="7">
    <location>
        <begin position="249"/>
        <end position="270"/>
    </location>
</feature>
<dbReference type="STRING" id="1480694.DC28_06465"/>
<dbReference type="AlphaFoldDB" id="A0A098QYC8"/>
<evidence type="ECO:0000313" key="9">
    <source>
        <dbReference type="EMBL" id="KGE72689.1"/>
    </source>
</evidence>
<dbReference type="PANTHER" id="PTHR43744">
    <property type="entry name" value="ABC TRANSPORTER PERMEASE PROTEIN MG189-RELATED-RELATED"/>
    <property type="match status" value="1"/>
</dbReference>
<dbReference type="eggNOG" id="COG0395">
    <property type="taxonomic scope" value="Bacteria"/>
</dbReference>
<evidence type="ECO:0000256" key="4">
    <source>
        <dbReference type="ARBA" id="ARBA00022692"/>
    </source>
</evidence>
<keyword evidence="10" id="KW-1185">Reference proteome</keyword>
<evidence type="ECO:0000259" key="8">
    <source>
        <dbReference type="PROSITE" id="PS50928"/>
    </source>
</evidence>
<keyword evidence="6 7" id="KW-0472">Membrane</keyword>
<dbReference type="Pfam" id="PF00528">
    <property type="entry name" value="BPD_transp_1"/>
    <property type="match status" value="1"/>
</dbReference>
<evidence type="ECO:0000256" key="5">
    <source>
        <dbReference type="ARBA" id="ARBA00022989"/>
    </source>
</evidence>
<dbReference type="PANTHER" id="PTHR43744:SF12">
    <property type="entry name" value="ABC TRANSPORTER PERMEASE PROTEIN MG189-RELATED"/>
    <property type="match status" value="1"/>
</dbReference>
<dbReference type="PROSITE" id="PS50928">
    <property type="entry name" value="ABC_TM1"/>
    <property type="match status" value="1"/>
</dbReference>
<comment type="similarity">
    <text evidence="7">Belongs to the binding-protein-dependent transport system permease family.</text>
</comment>
<dbReference type="GO" id="GO:0005886">
    <property type="term" value="C:plasma membrane"/>
    <property type="evidence" value="ECO:0007669"/>
    <property type="project" value="UniProtKB-SubCell"/>
</dbReference>
<sequence length="466" mass="51708">MNQQLLENWHRRRRWARAGIGYTLFIALTLVFLSPLLFAALSSIKTDPLEYPPKLLSPQLNPRNWVQAARLGRQGGENAFFGGFTPGSTIEFDITYLTPHSQTPEPPEVIIPKRRPGAGLGAVFEETYAADYALVGPVRQIDQRPGSKEIDGATVDGLLTTYGFSVSYQGDGPRISRVPLDATVPPGQIYTGSTITASRIERRGRVASFDTISPGFLGYIFRNYQRVFQEAKSITSGTSLFTNWFGNSFFFALVRVITNLLLASMAGYALARFTFRGRHLVFMLLLVAQMVPVQVIFISNYLVLRDGIWGLSNIFGTPTLLNNIWGLIIGGAGTMIEAAKVFLMKQYFESLPRQIEEAARIDGASEWTTYWRVMFPMARPALGALVILSFQGAWNEFFWSFIILTSPDEIKTLPIGLLSFRQIYGTAGDWGLILAGAMLSALPVVILFIVFQKYFLEGVSFGGTKG</sequence>
<feature type="domain" description="ABC transmembrane type-1" evidence="8">
    <location>
        <begin position="245"/>
        <end position="451"/>
    </location>
</feature>
<evidence type="ECO:0000313" key="10">
    <source>
        <dbReference type="Proteomes" id="UP000029692"/>
    </source>
</evidence>
<keyword evidence="2 7" id="KW-0813">Transport</keyword>
<organism evidence="9 10">
    <name type="scientific">Spirochaeta lutea</name>
    <dbReference type="NCBI Taxonomy" id="1480694"/>
    <lineage>
        <taxon>Bacteria</taxon>
        <taxon>Pseudomonadati</taxon>
        <taxon>Spirochaetota</taxon>
        <taxon>Spirochaetia</taxon>
        <taxon>Spirochaetales</taxon>
        <taxon>Spirochaetaceae</taxon>
        <taxon>Spirochaeta</taxon>
    </lineage>
</organism>
<name>A0A098QYC8_9SPIO</name>
<gene>
    <name evidence="9" type="ORF">DC28_06465</name>
</gene>